<comment type="caution">
    <text evidence="2">The sequence shown here is derived from an EMBL/GenBank/DDBJ whole genome shotgun (WGS) entry which is preliminary data.</text>
</comment>
<dbReference type="InterPro" id="IPR016130">
    <property type="entry name" value="Tyr_Pase_AS"/>
</dbReference>
<evidence type="ECO:0000313" key="2">
    <source>
        <dbReference type="EMBL" id="CAE7628319.1"/>
    </source>
</evidence>
<dbReference type="InterPro" id="IPR029021">
    <property type="entry name" value="Prot-tyrosine_phosphatase-like"/>
</dbReference>
<dbReference type="InterPro" id="IPR000387">
    <property type="entry name" value="Tyr_Pase_dom"/>
</dbReference>
<name>A0A812VL69_SYMPI</name>
<dbReference type="PANTHER" id="PTHR23339">
    <property type="entry name" value="TYROSINE SPECIFIC PROTEIN PHOSPHATASE AND DUAL SPECIFICITY PROTEIN PHOSPHATASE"/>
    <property type="match status" value="1"/>
</dbReference>
<reference evidence="2" key="1">
    <citation type="submission" date="2021-02" db="EMBL/GenBank/DDBJ databases">
        <authorList>
            <person name="Dougan E. K."/>
            <person name="Rhodes N."/>
            <person name="Thang M."/>
            <person name="Chan C."/>
        </authorList>
    </citation>
    <scope>NUCLEOTIDE SEQUENCE</scope>
</reference>
<feature type="domain" description="Tyrosine specific protein phosphatases" evidence="1">
    <location>
        <begin position="284"/>
        <end position="352"/>
    </location>
</feature>
<proteinExistence type="predicted"/>
<sequence length="377" mass="41130">MPVVNVLGDELRWADDVACEKEGGAWAPKVTDASADVDVICFLNEECVRKGAYQVPHYIVDGYYHDDGPPALDQIVGASRFIHAKLQANKKVLVVCPAGRDFDAHRAFSALCTAAYPLLMRGAAVEAVASAWVGHEIGFRQHSWAPLHKTAPPRHLSLEKSLAALDLAIRHKWLEPELFDPQAYRDLCTCWDAAWVIPGQILLLADPVTTTLDPDPATASHLIPPESPNFLTWFESNNVTTLVRLNKDKESGLAKSYEPSLFEEGGMTHIQAAYDDTQGGVPPKDVLKKVVNGCAGKREHAATAFHCKAGFGRSGVCAAVLAIQRFDISGEILLPWLRMCRPGTITTPQQARFLQGLQGEADVSKLIAQSDECCTII</sequence>
<organism evidence="2 3">
    <name type="scientific">Symbiodinium pilosum</name>
    <name type="common">Dinoflagellate</name>
    <dbReference type="NCBI Taxonomy" id="2952"/>
    <lineage>
        <taxon>Eukaryota</taxon>
        <taxon>Sar</taxon>
        <taxon>Alveolata</taxon>
        <taxon>Dinophyceae</taxon>
        <taxon>Suessiales</taxon>
        <taxon>Symbiodiniaceae</taxon>
        <taxon>Symbiodinium</taxon>
    </lineage>
</organism>
<gene>
    <name evidence="2" type="primary">cdc-14</name>
    <name evidence="2" type="ORF">SPIL2461_LOCUS16459</name>
</gene>
<evidence type="ECO:0000259" key="1">
    <source>
        <dbReference type="PROSITE" id="PS50056"/>
    </source>
</evidence>
<keyword evidence="3" id="KW-1185">Reference proteome</keyword>
<evidence type="ECO:0000313" key="3">
    <source>
        <dbReference type="Proteomes" id="UP000649617"/>
    </source>
</evidence>
<dbReference type="Proteomes" id="UP000649617">
    <property type="component" value="Unassembled WGS sequence"/>
</dbReference>
<accession>A0A812VL69</accession>
<protein>
    <submittedName>
        <fullName evidence="2">Cdc-14 protein</fullName>
    </submittedName>
</protein>
<dbReference type="SUPFAM" id="SSF52799">
    <property type="entry name" value="(Phosphotyrosine protein) phosphatases II"/>
    <property type="match status" value="1"/>
</dbReference>
<dbReference type="InterPro" id="IPR050561">
    <property type="entry name" value="PTP"/>
</dbReference>
<dbReference type="EMBL" id="CAJNIZ010042604">
    <property type="protein sequence ID" value="CAE7628319.1"/>
    <property type="molecule type" value="Genomic_DNA"/>
</dbReference>
<dbReference type="Gene3D" id="3.90.190.10">
    <property type="entry name" value="Protein tyrosine phosphatase superfamily"/>
    <property type="match status" value="1"/>
</dbReference>
<dbReference type="PROSITE" id="PS00383">
    <property type="entry name" value="TYR_PHOSPHATASE_1"/>
    <property type="match status" value="1"/>
</dbReference>
<dbReference type="OrthoDB" id="1732493at2759"/>
<dbReference type="PROSITE" id="PS50056">
    <property type="entry name" value="TYR_PHOSPHATASE_2"/>
    <property type="match status" value="1"/>
</dbReference>
<dbReference type="AlphaFoldDB" id="A0A812VL69"/>